<reference evidence="1" key="1">
    <citation type="journal article" date="2019" name="Sci. Rep.">
        <title>Draft genome of Tanacetum cinerariifolium, the natural source of mosquito coil.</title>
        <authorList>
            <person name="Yamashiro T."/>
            <person name="Shiraishi A."/>
            <person name="Satake H."/>
            <person name="Nakayama K."/>
        </authorList>
    </citation>
    <scope>NUCLEOTIDE SEQUENCE</scope>
</reference>
<gene>
    <name evidence="1" type="ORF">Tci_928284</name>
</gene>
<feature type="non-terminal residue" evidence="1">
    <location>
        <position position="1"/>
    </location>
</feature>
<organism evidence="1">
    <name type="scientific">Tanacetum cinerariifolium</name>
    <name type="common">Dalmatian daisy</name>
    <name type="synonym">Chrysanthemum cinerariifolium</name>
    <dbReference type="NCBI Taxonomy" id="118510"/>
    <lineage>
        <taxon>Eukaryota</taxon>
        <taxon>Viridiplantae</taxon>
        <taxon>Streptophyta</taxon>
        <taxon>Embryophyta</taxon>
        <taxon>Tracheophyta</taxon>
        <taxon>Spermatophyta</taxon>
        <taxon>Magnoliopsida</taxon>
        <taxon>eudicotyledons</taxon>
        <taxon>Gunneridae</taxon>
        <taxon>Pentapetalae</taxon>
        <taxon>asterids</taxon>
        <taxon>campanulids</taxon>
        <taxon>Asterales</taxon>
        <taxon>Asteraceae</taxon>
        <taxon>Asteroideae</taxon>
        <taxon>Anthemideae</taxon>
        <taxon>Anthemidinae</taxon>
        <taxon>Tanacetum</taxon>
    </lineage>
</organism>
<evidence type="ECO:0000313" key="1">
    <source>
        <dbReference type="EMBL" id="GFD56315.1"/>
    </source>
</evidence>
<name>A0A699X8Y2_TANCI</name>
<comment type="caution">
    <text evidence="1">The sequence shown here is derived from an EMBL/GenBank/DDBJ whole genome shotgun (WGS) entry which is preliminary data.</text>
</comment>
<proteinExistence type="predicted"/>
<dbReference type="EMBL" id="BKCJ011828064">
    <property type="protein sequence ID" value="GFD56315.1"/>
    <property type="molecule type" value="Genomic_DNA"/>
</dbReference>
<accession>A0A699X8Y2</accession>
<dbReference type="AlphaFoldDB" id="A0A699X8Y2"/>
<protein>
    <submittedName>
        <fullName evidence="1">Uncharacterized protein</fullName>
    </submittedName>
</protein>
<sequence>AGPESPQPQEPSGARNCRQLARRDEMGIQNLGSQQRHALVVATKRSQKEEAMAKRAKEWTYARKANDQKHDQNYGALAWAKGGLHNLLPR</sequence>